<evidence type="ECO:0000313" key="7">
    <source>
        <dbReference type="Proteomes" id="UP000232875"/>
    </source>
</evidence>
<sequence>MALNKQPKGDYSYQAIRNDEGDINGVVPPIDSSDFKIGVTVEQSSPEIRALFVRRHFNHCGMWFVFVPLVGSFVSIGLVYWKRESHPANFLMLALFTLFEALLLGILVATLDKGVVLRALALTAFVFIGLTLFTLQSKYDMSSLQQWLYWGLMILVGGCFVQLLFPFAYGLQLATAVGGCVVFSGYIMYDTWMLQRRLNCDEWILANVSLYLDMVNLFISILRLMNSTDDS</sequence>
<dbReference type="GO" id="GO:0016020">
    <property type="term" value="C:membrane"/>
    <property type="evidence" value="ECO:0007669"/>
    <property type="project" value="UniProtKB-SubCell"/>
</dbReference>
<dbReference type="PANTHER" id="PTHR23291:SF50">
    <property type="entry name" value="PROTEIN LIFEGUARD 4"/>
    <property type="match status" value="1"/>
</dbReference>
<evidence type="ECO:0000256" key="4">
    <source>
        <dbReference type="ARBA" id="ARBA00023136"/>
    </source>
</evidence>
<dbReference type="InterPro" id="IPR006214">
    <property type="entry name" value="Bax_inhibitor_1-related"/>
</dbReference>
<feature type="transmembrane region" description="Helical" evidence="5">
    <location>
        <begin position="61"/>
        <end position="81"/>
    </location>
</feature>
<dbReference type="STRING" id="2020962.A0A2N1J6V4"/>
<keyword evidence="2 5" id="KW-0812">Transmembrane</keyword>
<dbReference type="EMBL" id="KZ454997">
    <property type="protein sequence ID" value="PKI82295.1"/>
    <property type="molecule type" value="Genomic_DNA"/>
</dbReference>
<evidence type="ECO:0000256" key="5">
    <source>
        <dbReference type="RuleBase" id="RU004379"/>
    </source>
</evidence>
<evidence type="ECO:0000313" key="6">
    <source>
        <dbReference type="EMBL" id="PKI82295.1"/>
    </source>
</evidence>
<accession>A0A2N1J6V4</accession>
<comment type="subcellular location">
    <subcellularLocation>
        <location evidence="1">Membrane</location>
        <topology evidence="1">Multi-pass membrane protein</topology>
    </subcellularLocation>
</comment>
<keyword evidence="3 5" id="KW-1133">Transmembrane helix</keyword>
<comment type="similarity">
    <text evidence="5">Belongs to the BI1 family.</text>
</comment>
<evidence type="ECO:0000256" key="1">
    <source>
        <dbReference type="ARBA" id="ARBA00004141"/>
    </source>
</evidence>
<reference evidence="6 7" key="1">
    <citation type="submission" date="2017-10" db="EMBL/GenBank/DDBJ databases">
        <title>A novel species of cold-tolerant Malassezia isolated from bats.</title>
        <authorList>
            <person name="Lorch J.M."/>
            <person name="Palmer J.M."/>
            <person name="Vanderwolf K.J."/>
            <person name="Schmidt K.Z."/>
            <person name="Verant M.L."/>
            <person name="Weller T.J."/>
            <person name="Blehert D.S."/>
        </authorList>
    </citation>
    <scope>NUCLEOTIDE SEQUENCE [LARGE SCALE GENOMIC DNA]</scope>
    <source>
        <strain evidence="6 7">NWHC:44797-103</strain>
    </source>
</reference>
<dbReference type="OrthoDB" id="7933078at2759"/>
<proteinExistence type="inferred from homology"/>
<feature type="transmembrane region" description="Helical" evidence="5">
    <location>
        <begin position="171"/>
        <end position="192"/>
    </location>
</feature>
<gene>
    <name evidence="6" type="ORF">MVES_003801</name>
</gene>
<keyword evidence="4 5" id="KW-0472">Membrane</keyword>
<feature type="transmembrane region" description="Helical" evidence="5">
    <location>
        <begin position="88"/>
        <end position="109"/>
    </location>
</feature>
<feature type="transmembrane region" description="Helical" evidence="5">
    <location>
        <begin position="147"/>
        <end position="165"/>
    </location>
</feature>
<feature type="transmembrane region" description="Helical" evidence="5">
    <location>
        <begin position="115"/>
        <end position="135"/>
    </location>
</feature>
<keyword evidence="7" id="KW-1185">Reference proteome</keyword>
<dbReference type="Pfam" id="PF01027">
    <property type="entry name" value="Bax1-I"/>
    <property type="match status" value="1"/>
</dbReference>
<name>A0A2N1J6V4_9BASI</name>
<evidence type="ECO:0000256" key="2">
    <source>
        <dbReference type="ARBA" id="ARBA00022692"/>
    </source>
</evidence>
<feature type="transmembrane region" description="Helical" evidence="5">
    <location>
        <begin position="204"/>
        <end position="225"/>
    </location>
</feature>
<dbReference type="AlphaFoldDB" id="A0A2N1J6V4"/>
<dbReference type="PANTHER" id="PTHR23291">
    <property type="entry name" value="BAX INHIBITOR-RELATED"/>
    <property type="match status" value="1"/>
</dbReference>
<dbReference type="Proteomes" id="UP000232875">
    <property type="component" value="Unassembled WGS sequence"/>
</dbReference>
<evidence type="ECO:0000256" key="3">
    <source>
        <dbReference type="ARBA" id="ARBA00022989"/>
    </source>
</evidence>
<organism evidence="6 7">
    <name type="scientific">Malassezia vespertilionis</name>
    <dbReference type="NCBI Taxonomy" id="2020962"/>
    <lineage>
        <taxon>Eukaryota</taxon>
        <taxon>Fungi</taxon>
        <taxon>Dikarya</taxon>
        <taxon>Basidiomycota</taxon>
        <taxon>Ustilaginomycotina</taxon>
        <taxon>Malasseziomycetes</taxon>
        <taxon>Malasseziales</taxon>
        <taxon>Malasseziaceae</taxon>
        <taxon>Malassezia</taxon>
    </lineage>
</organism>
<protein>
    <submittedName>
        <fullName evidence="6">Uncharacterized protein</fullName>
    </submittedName>
</protein>